<evidence type="ECO:0000313" key="10">
    <source>
        <dbReference type="Proteomes" id="UP000193648"/>
    </source>
</evidence>
<evidence type="ECO:0008006" key="11">
    <source>
        <dbReference type="Google" id="ProtNLM"/>
    </source>
</evidence>
<evidence type="ECO:0000313" key="9">
    <source>
        <dbReference type="EMBL" id="ORZ07279.1"/>
    </source>
</evidence>
<feature type="compositionally biased region" description="Basic and acidic residues" evidence="6">
    <location>
        <begin position="763"/>
        <end position="778"/>
    </location>
</feature>
<dbReference type="RefSeq" id="XP_021877942.1">
    <property type="nucleotide sequence ID" value="XM_022021625.1"/>
</dbReference>
<evidence type="ECO:0000256" key="4">
    <source>
        <dbReference type="ARBA" id="ARBA00023242"/>
    </source>
</evidence>
<keyword evidence="3" id="KW-0804">Transcription</keyword>
<evidence type="ECO:0000256" key="2">
    <source>
        <dbReference type="ARBA" id="ARBA00023015"/>
    </source>
</evidence>
<comment type="caution">
    <text evidence="9">The sequence shown here is derived from an EMBL/GenBank/DDBJ whole genome shotgun (WGS) entry which is preliminary data.</text>
</comment>
<dbReference type="Pfam" id="PF10497">
    <property type="entry name" value="zf-4CXXC_R1"/>
    <property type="match status" value="1"/>
</dbReference>
<feature type="domain" description="JmjC" evidence="8">
    <location>
        <begin position="244"/>
        <end position="409"/>
    </location>
</feature>
<dbReference type="Pfam" id="PF02373">
    <property type="entry name" value="JmjC"/>
    <property type="match status" value="1"/>
</dbReference>
<evidence type="ECO:0000256" key="6">
    <source>
        <dbReference type="SAM" id="MobiDB-lite"/>
    </source>
</evidence>
<organism evidence="9 10">
    <name type="scientific">Lobosporangium transversale</name>
    <dbReference type="NCBI Taxonomy" id="64571"/>
    <lineage>
        <taxon>Eukaryota</taxon>
        <taxon>Fungi</taxon>
        <taxon>Fungi incertae sedis</taxon>
        <taxon>Mucoromycota</taxon>
        <taxon>Mortierellomycotina</taxon>
        <taxon>Mortierellomycetes</taxon>
        <taxon>Mortierellales</taxon>
        <taxon>Mortierellaceae</taxon>
        <taxon>Lobosporangium</taxon>
    </lineage>
</organism>
<dbReference type="SUPFAM" id="SSF51197">
    <property type="entry name" value="Clavaminate synthase-like"/>
    <property type="match status" value="1"/>
</dbReference>
<feature type="region of interest" description="Disordered" evidence="6">
    <location>
        <begin position="889"/>
        <end position="968"/>
    </location>
</feature>
<feature type="domain" description="B box-type" evidence="7">
    <location>
        <begin position="610"/>
        <end position="647"/>
    </location>
</feature>
<dbReference type="GO" id="GO:0005737">
    <property type="term" value="C:cytoplasm"/>
    <property type="evidence" value="ECO:0007669"/>
    <property type="project" value="TreeGrafter"/>
</dbReference>
<feature type="compositionally biased region" description="Low complexity" evidence="6">
    <location>
        <begin position="899"/>
        <end position="919"/>
    </location>
</feature>
<gene>
    <name evidence="9" type="ORF">BCR41DRAFT_326597</name>
</gene>
<dbReference type="PANTHER" id="PTHR12480">
    <property type="entry name" value="ARGININE DEMETHYLASE AND LYSYL-HYDROXYLASE JMJD"/>
    <property type="match status" value="1"/>
</dbReference>
<evidence type="ECO:0000256" key="5">
    <source>
        <dbReference type="PROSITE-ProRule" id="PRU00024"/>
    </source>
</evidence>
<dbReference type="GO" id="GO:0005634">
    <property type="term" value="C:nucleus"/>
    <property type="evidence" value="ECO:0007669"/>
    <property type="project" value="UniProtKB-SubCell"/>
</dbReference>
<dbReference type="GO" id="GO:0008270">
    <property type="term" value="F:zinc ion binding"/>
    <property type="evidence" value="ECO:0007669"/>
    <property type="project" value="UniProtKB-KW"/>
</dbReference>
<accession>A0A1Y2GE59</accession>
<dbReference type="SUPFAM" id="SSF57850">
    <property type="entry name" value="RING/U-box"/>
    <property type="match status" value="1"/>
</dbReference>
<dbReference type="SMART" id="SM00558">
    <property type="entry name" value="JmjC"/>
    <property type="match status" value="1"/>
</dbReference>
<dbReference type="InterPro" id="IPR018866">
    <property type="entry name" value="Znf-4CXXC_R1"/>
</dbReference>
<protein>
    <recommendedName>
        <fullName evidence="11">JmjC domain-containing protein</fullName>
    </recommendedName>
</protein>
<name>A0A1Y2GE59_9FUNG</name>
<evidence type="ECO:0000259" key="7">
    <source>
        <dbReference type="PROSITE" id="PS50119"/>
    </source>
</evidence>
<keyword evidence="4" id="KW-0539">Nucleus</keyword>
<dbReference type="InterPro" id="IPR000315">
    <property type="entry name" value="Znf_B-box"/>
</dbReference>
<dbReference type="InParanoid" id="A0A1Y2GE59"/>
<dbReference type="Gene3D" id="2.60.120.650">
    <property type="entry name" value="Cupin"/>
    <property type="match status" value="1"/>
</dbReference>
<keyword evidence="5" id="KW-0863">Zinc-finger</keyword>
<feature type="compositionally biased region" description="Acidic residues" evidence="6">
    <location>
        <begin position="920"/>
        <end position="929"/>
    </location>
</feature>
<dbReference type="PANTHER" id="PTHR12480:SF35">
    <property type="entry name" value="TRANSCRIPTION FACTOR JUMONJI, JMJC DOMAIN-CONTAINING PROTEIN"/>
    <property type="match status" value="1"/>
</dbReference>
<dbReference type="AlphaFoldDB" id="A0A1Y2GE59"/>
<feature type="compositionally biased region" description="Basic and acidic residues" evidence="6">
    <location>
        <begin position="788"/>
        <end position="799"/>
    </location>
</feature>
<dbReference type="PROSITE" id="PS51184">
    <property type="entry name" value="JMJC"/>
    <property type="match status" value="1"/>
</dbReference>
<dbReference type="PROSITE" id="PS50119">
    <property type="entry name" value="ZF_BBOX"/>
    <property type="match status" value="1"/>
</dbReference>
<dbReference type="Proteomes" id="UP000193648">
    <property type="component" value="Unassembled WGS sequence"/>
</dbReference>
<keyword evidence="5" id="KW-0479">Metal-binding</keyword>
<evidence type="ECO:0000256" key="3">
    <source>
        <dbReference type="ARBA" id="ARBA00023163"/>
    </source>
</evidence>
<proteinExistence type="predicted"/>
<dbReference type="OrthoDB" id="298344at2759"/>
<evidence type="ECO:0000256" key="1">
    <source>
        <dbReference type="ARBA" id="ARBA00004123"/>
    </source>
</evidence>
<reference evidence="9 10" key="1">
    <citation type="submission" date="2016-07" db="EMBL/GenBank/DDBJ databases">
        <title>Pervasive Adenine N6-methylation of Active Genes in Fungi.</title>
        <authorList>
            <consortium name="DOE Joint Genome Institute"/>
            <person name="Mondo S.J."/>
            <person name="Dannebaum R.O."/>
            <person name="Kuo R.C."/>
            <person name="Labutti K."/>
            <person name="Haridas S."/>
            <person name="Kuo A."/>
            <person name="Salamov A."/>
            <person name="Ahrendt S.R."/>
            <person name="Lipzen A."/>
            <person name="Sullivan W."/>
            <person name="Andreopoulos W.B."/>
            <person name="Clum A."/>
            <person name="Lindquist E."/>
            <person name="Daum C."/>
            <person name="Ramamoorthy G.K."/>
            <person name="Gryganskyi A."/>
            <person name="Culley D."/>
            <person name="Magnuson J.K."/>
            <person name="James T.Y."/>
            <person name="O'Malley M.A."/>
            <person name="Stajich J.E."/>
            <person name="Spatafora J.W."/>
            <person name="Visel A."/>
            <person name="Grigoriev I.V."/>
        </authorList>
    </citation>
    <scope>NUCLEOTIDE SEQUENCE [LARGE SCALE GENOMIC DNA]</scope>
    <source>
        <strain evidence="9 10">NRRL 3116</strain>
    </source>
</reference>
<keyword evidence="10" id="KW-1185">Reference proteome</keyword>
<sequence>MMQQAVNNDIQMQSGIDLESMDYQQIMSLGFPFVPVKRVDVRDEGVDIRHEVETIVVESGTPVVLENWHKHSKWRAELFTFPYLADTYGKNVILCRDLYCAQDVSMSMLEYIQTVHAESLNSSVSNSNFPKPMHMDETSIGGDIGLLSDKDTDMETHKSDQTEAVVNGDMSIDSLLSFVSSKTTTLSTKLCATSDVSVATNLAKSVGLNMASATSTNERTSKGTKSLQSKENSLLYAKDVTCPEDWRLFLMADILPQHLGYLRENDLNTLNPEVAAENLMIYIGQAGTWTPCHIDQCGAIGHNIMTWADDDSSAIWFMIRAEDKEKAEELWRSFGYTMEYESYFASVEQLRQATFPIFVVEQKAGDFVMVPSLGYHQVVNLGKATIKVSWNRLTANCLKAAVNVVLPRYREIGRPEGYRIRTIIKGALEAWTDLLKSQSTQLPLPKEQFCQSFKDIVQLFQTIVEDEWVDMFFLAKKHSIDIKFKKPRRLQNPAPAVCDFCNTDIWNRQFHCSKCTHNSDAYDICTRCYSLGRGCIHRATSMEFVEAFSISSCQRLNTEAIKAWNQSQVLAGCSGHDPIIDAWANGINPALDKSCSFTTVAYLRQQRLRQALKICHRCRNRNAKFVNTYCSDCNTPICEKCLYRRDNVLWADVVSKKEPWVCPRCTGNCHCHWCEKKNTTVHSSTAVDLGAVTPNIASMPVEVTRKRFPLMFTQPDDDDRNRGGICDNIIKSFAMEDQEYESNLNIEDNSGARKASRQLQQKIRQDDNESNSKEDANASRKKRSRQRSTKDESNGDRGSRLRSKPTMGERIERRGRPRLKAVSEDEPRGGRRPRPRSKAAAITGSDDELRRPEKRARASSRSRSEVDWKLQHIASAKSYDIIENLSESSRPRIKRKRASSISSNSSATFTGTLSSVSLSSDDDDSDSEIEQPPRSRQKGLVPRQRPEIQKPTHRQQLQRQLESEMSGRIQISQTSFEEMMGIKEERVLRSLYSNGMFQTMQALKAKQ</sequence>
<feature type="region of interest" description="Disordered" evidence="6">
    <location>
        <begin position="744"/>
        <end position="867"/>
    </location>
</feature>
<comment type="subcellular location">
    <subcellularLocation>
        <location evidence="1">Nucleus</location>
    </subcellularLocation>
</comment>
<dbReference type="InterPro" id="IPR003347">
    <property type="entry name" value="JmjC_dom"/>
</dbReference>
<dbReference type="EMBL" id="MCFF01000042">
    <property type="protein sequence ID" value="ORZ07279.1"/>
    <property type="molecule type" value="Genomic_DNA"/>
</dbReference>
<dbReference type="STRING" id="64571.A0A1Y2GE59"/>
<dbReference type="InterPro" id="IPR050910">
    <property type="entry name" value="JMJD6_ArgDemeth/LysHydrox"/>
</dbReference>
<evidence type="ECO:0000259" key="8">
    <source>
        <dbReference type="PROSITE" id="PS51184"/>
    </source>
</evidence>
<dbReference type="GeneID" id="33563469"/>
<keyword evidence="2" id="KW-0805">Transcription regulation</keyword>
<keyword evidence="5" id="KW-0862">Zinc</keyword>